<dbReference type="Proteomes" id="UP000232883">
    <property type="component" value="Chromosome"/>
</dbReference>
<dbReference type="Pfam" id="PF12770">
    <property type="entry name" value="CHAT"/>
    <property type="match status" value="1"/>
</dbReference>
<evidence type="ECO:0000259" key="1">
    <source>
        <dbReference type="Pfam" id="PF12770"/>
    </source>
</evidence>
<dbReference type="InterPro" id="IPR024983">
    <property type="entry name" value="CHAT_dom"/>
</dbReference>
<accession>A0A2K8YWS3</accession>
<name>A0A2K8YWS3_9BACT</name>
<keyword evidence="3" id="KW-1185">Reference proteome</keyword>
<protein>
    <recommendedName>
        <fullName evidence="1">CHAT domain-containing protein</fullName>
    </recommendedName>
</protein>
<dbReference type="AlphaFoldDB" id="A0A2K8YWS3"/>
<evidence type="ECO:0000313" key="3">
    <source>
        <dbReference type="Proteomes" id="UP000232883"/>
    </source>
</evidence>
<feature type="domain" description="CHAT" evidence="1">
    <location>
        <begin position="3"/>
        <end position="235"/>
    </location>
</feature>
<dbReference type="KEGG" id="spir:CWM47_09785"/>
<reference evidence="2 3" key="1">
    <citation type="submission" date="2017-11" db="EMBL/GenBank/DDBJ databases">
        <title>Taxonomic description and genome sequences of Spirosoma HA7 sp. nov., isolated from pollen microhabitat of Corylus avellana.</title>
        <authorList>
            <person name="Ambika Manirajan B."/>
            <person name="Suarez C."/>
            <person name="Ratering S."/>
            <person name="Geissler-Plaum R."/>
            <person name="Cardinale M."/>
            <person name="Sylvia S."/>
        </authorList>
    </citation>
    <scope>NUCLEOTIDE SEQUENCE [LARGE SCALE GENOMIC DNA]</scope>
    <source>
        <strain evidence="2 3">HA7</strain>
    </source>
</reference>
<proteinExistence type="predicted"/>
<sequence length="261" mass="28020">MNQYAFSYTYSMQGLLKGPPVHQANYAFLGIAPVQFDDIVVRRDSRYVHKSMPGLTGSDNALVNSSSHYKPAVLLSGNKATRLAFQENISRSTVVQLFTHADATTAPDSTGLAEPTIFFADSALRLSEIQASQHVATQLVLLLACKTGLGINQKGEGVFSLARGLASLGVPSILTTLWSVEDKSTYRLSQLFHEQLATSLPKDIALQQAKLQFLDEASTLELLPSEWAGIILIGNTDPLTSSSPVGLWIIGVLVISGSLGS</sequence>
<dbReference type="OrthoDB" id="9771112at2"/>
<dbReference type="EMBL" id="CP025096">
    <property type="protein sequence ID" value="AUD02081.1"/>
    <property type="molecule type" value="Genomic_DNA"/>
</dbReference>
<organism evidence="2 3">
    <name type="scientific">Spirosoma pollinicola</name>
    <dbReference type="NCBI Taxonomy" id="2057025"/>
    <lineage>
        <taxon>Bacteria</taxon>
        <taxon>Pseudomonadati</taxon>
        <taxon>Bacteroidota</taxon>
        <taxon>Cytophagia</taxon>
        <taxon>Cytophagales</taxon>
        <taxon>Cytophagaceae</taxon>
        <taxon>Spirosoma</taxon>
    </lineage>
</organism>
<dbReference type="RefSeq" id="WP_100987801.1">
    <property type="nucleotide sequence ID" value="NZ_CP025096.1"/>
</dbReference>
<gene>
    <name evidence="2" type="ORF">CWM47_09785</name>
</gene>
<evidence type="ECO:0000313" key="2">
    <source>
        <dbReference type="EMBL" id="AUD02081.1"/>
    </source>
</evidence>